<sequence>MTECTLSRTSLSWEIVAEDKRQGIKEIGKTNRGLQPQMIPKGMNLGRMCDVESGHVCPLTVEPGSSLRERREYDDSDYLSSLFNPDLPKEKKEDSMEMLLFFKDVFLPTMKNANKV</sequence>
<accession>A0ABY6L0B0</accession>
<protein>
    <submittedName>
        <fullName evidence="1">Uncharacterized protein</fullName>
    </submittedName>
</protein>
<evidence type="ECO:0000313" key="2">
    <source>
        <dbReference type="Proteomes" id="UP001235939"/>
    </source>
</evidence>
<organism evidence="1 2">
    <name type="scientific">Cordylochernes scorpioides</name>
    <dbReference type="NCBI Taxonomy" id="51811"/>
    <lineage>
        <taxon>Eukaryota</taxon>
        <taxon>Metazoa</taxon>
        <taxon>Ecdysozoa</taxon>
        <taxon>Arthropoda</taxon>
        <taxon>Chelicerata</taxon>
        <taxon>Arachnida</taxon>
        <taxon>Pseudoscorpiones</taxon>
        <taxon>Cheliferoidea</taxon>
        <taxon>Chernetidae</taxon>
        <taxon>Cordylochernes</taxon>
    </lineage>
</organism>
<dbReference type="Proteomes" id="UP001235939">
    <property type="component" value="Chromosome 11"/>
</dbReference>
<proteinExistence type="predicted"/>
<name>A0ABY6L0B0_9ARAC</name>
<dbReference type="EMBL" id="CP092873">
    <property type="protein sequence ID" value="UYV73942.1"/>
    <property type="molecule type" value="Genomic_DNA"/>
</dbReference>
<gene>
    <name evidence="1" type="ORF">LAZ67_11001544</name>
</gene>
<keyword evidence="2" id="KW-1185">Reference proteome</keyword>
<evidence type="ECO:0000313" key="1">
    <source>
        <dbReference type="EMBL" id="UYV73942.1"/>
    </source>
</evidence>
<reference evidence="1 2" key="1">
    <citation type="submission" date="2022-01" db="EMBL/GenBank/DDBJ databases">
        <title>A chromosomal length assembly of Cordylochernes scorpioides.</title>
        <authorList>
            <person name="Zeh D."/>
            <person name="Zeh J."/>
        </authorList>
    </citation>
    <scope>NUCLEOTIDE SEQUENCE [LARGE SCALE GENOMIC DNA]</scope>
    <source>
        <strain evidence="1">IN4F17</strain>
        <tissue evidence="1">Whole Body</tissue>
    </source>
</reference>